<name>A0A7T3V4M5_9SPIR</name>
<evidence type="ECO:0000313" key="2">
    <source>
        <dbReference type="EMBL" id="QQA00461.1"/>
    </source>
</evidence>
<dbReference type="PANTHER" id="PTHR33408:SF2">
    <property type="entry name" value="TRANSPOSASE DDE DOMAIN-CONTAINING PROTEIN"/>
    <property type="match status" value="1"/>
</dbReference>
<dbReference type="Pfam" id="PF05598">
    <property type="entry name" value="DUF772"/>
    <property type="match status" value="1"/>
</dbReference>
<feature type="domain" description="Transposase InsH N-terminal" evidence="1">
    <location>
        <begin position="25"/>
        <end position="115"/>
    </location>
</feature>
<gene>
    <name evidence="2" type="ORF">IWA51_09310</name>
</gene>
<dbReference type="AlphaFoldDB" id="A0A7T3V4M5"/>
<dbReference type="RefSeq" id="WP_198442205.1">
    <property type="nucleotide sequence ID" value="NZ_CP064936.1"/>
</dbReference>
<protein>
    <submittedName>
        <fullName evidence="2">Transposase</fullName>
    </submittedName>
</protein>
<accession>A0A7T3V4M5</accession>
<dbReference type="KEGG" id="tper:IWA51_09310"/>
<reference evidence="2 3" key="1">
    <citation type="submission" date="2020-11" db="EMBL/GenBank/DDBJ databases">
        <title>Treponema Peruensis nv. sp., first commensal Treponema isolated from human feces.</title>
        <authorList>
            <person name="Belkhou C."/>
            <person name="Raes J."/>
        </authorList>
    </citation>
    <scope>NUCLEOTIDE SEQUENCE [LARGE SCALE GENOMIC DNA]</scope>
    <source>
        <strain evidence="2 3">RCC2812</strain>
    </source>
</reference>
<proteinExistence type="predicted"/>
<dbReference type="InterPro" id="IPR008490">
    <property type="entry name" value="Transposase_InsH_N"/>
</dbReference>
<dbReference type="PANTHER" id="PTHR33408">
    <property type="entry name" value="TRANSPOSASE"/>
    <property type="match status" value="1"/>
</dbReference>
<keyword evidence="3" id="KW-1185">Reference proteome</keyword>
<evidence type="ECO:0000313" key="3">
    <source>
        <dbReference type="Proteomes" id="UP000595224"/>
    </source>
</evidence>
<sequence>MSRGISDKITFKPYSQEERWLLPPSLDELIPQNHLVRTVSKTVDELNIEKIFAKYTKGGGASRYNPVMLLKVMIYCYMTGVYSSRQIAKQCRENINVMWLAGNQTPDFRTINKFRGEKLKDAIEEIFISTVKLLNIKGFVSLEKYLLTEQRLKALQTNILSCGKKQLRKTKRNWMKNSVYS</sequence>
<dbReference type="Proteomes" id="UP000595224">
    <property type="component" value="Chromosome"/>
</dbReference>
<dbReference type="EMBL" id="CP064936">
    <property type="protein sequence ID" value="QQA00461.1"/>
    <property type="molecule type" value="Genomic_DNA"/>
</dbReference>
<evidence type="ECO:0000259" key="1">
    <source>
        <dbReference type="Pfam" id="PF05598"/>
    </source>
</evidence>
<organism evidence="2 3">
    <name type="scientific">Treponema peruense</name>
    <dbReference type="NCBI Taxonomy" id="2787628"/>
    <lineage>
        <taxon>Bacteria</taxon>
        <taxon>Pseudomonadati</taxon>
        <taxon>Spirochaetota</taxon>
        <taxon>Spirochaetia</taxon>
        <taxon>Spirochaetales</taxon>
        <taxon>Treponemataceae</taxon>
        <taxon>Treponema</taxon>
    </lineage>
</organism>